<evidence type="ECO:0000313" key="3">
    <source>
        <dbReference type="Proteomes" id="UP000694867"/>
    </source>
</evidence>
<dbReference type="SUPFAM" id="SSF53098">
    <property type="entry name" value="Ribonuclease H-like"/>
    <property type="match status" value="1"/>
</dbReference>
<gene>
    <name evidence="4" type="primary">LOC100905907</name>
</gene>
<evidence type="ECO:0000313" key="4">
    <source>
        <dbReference type="RefSeq" id="XP_003740709.2"/>
    </source>
</evidence>
<dbReference type="SUPFAM" id="SSF56672">
    <property type="entry name" value="DNA/RNA polymerases"/>
    <property type="match status" value="1"/>
</dbReference>
<dbReference type="KEGG" id="goe:100905907"/>
<dbReference type="GO" id="GO:0071897">
    <property type="term" value="P:DNA biosynthetic process"/>
    <property type="evidence" value="ECO:0007669"/>
    <property type="project" value="UniProtKB-ARBA"/>
</dbReference>
<reference evidence="4" key="1">
    <citation type="submission" date="2025-08" db="UniProtKB">
        <authorList>
            <consortium name="RefSeq"/>
        </authorList>
    </citation>
    <scope>IDENTIFICATION</scope>
</reference>
<evidence type="ECO:0000256" key="1">
    <source>
        <dbReference type="SAM" id="MobiDB-lite"/>
    </source>
</evidence>
<dbReference type="InterPro" id="IPR043502">
    <property type="entry name" value="DNA/RNA_pol_sf"/>
</dbReference>
<sequence length="1589" mass="178993">MAIEERDTSRETDGAVALENASASIGTFEYDPKSGLTFQPWFSENEHSLQTFSIKACAILLLCIRAVDDKASVTADEVRLERYETGTSDAEVKYSATKEKPTPTVFAISLREPAKTSQATGLQSFKERAPCATWTSLRCLALTEFGSRCTSIDGDDIMLMGYSMTKFTHNGNTIQDSLPVLMGSELSLFCGRLPIQLGLEVWKVENSQPDTSRLEAISDGFGFTASLATWSGLEMFSKPLDLPPEPFSGDRLLYRQFITHLKWWIESKRNTPAIVRLMALRKYLTGEAKQLIETLELTEDNYEVALDLLETNYARIGSERLRVLKELRALPRVQNADDVTGVRRLLALVQLVAAVDAPLRLYALTLRPAFENALPRRLRNDFRQWRRLQIEIAARAPPPITLPTTETADQLAAGVAGRAAGTDPNIVVEDDESELNKLIEYVRDLVREKEEEGYAEGSADPSRVTRGAADIQDGSSPEEIDLLLANDILHLVYAGQYKKFGKIVASPTIFGGVYWGQDGANAISSSNFTASGVIICSTIATRMRGAKRQRSDEEMENLEFLWDSEFLGVEHPRADDSMQSAEDLIDRFKDSVERLPSGQYSVSLPLKDNLHTLGDNQKLAFSRLIAFLKNARKEPEILRAVDKEIRRYLDSNFIEIAEPRSTSDLAHYLPILAVAKKSAANSSELRVRVVKDCGSRSKDEASLNDVLETGPDLLPDILLPLLQFRSFPIVIVTDIKQAFMNFLIAKHHRTLLRFGDLLGQLKKSFFMDDLCTGASSIGEANIVVTTIIDVLHRGHFPLDKWATNSQHLADFLVDTVGPDREVSASDEASFLGTHCNQRRDHLFIDVTKIIAFFQSEPLTKRHLLRGLAQIYDPLGHICPIAINFKILMQIIWTRKIDWDTELPNDLKERYQESVSNLSFVPFIQVDRNLLRLPRKQATRELHVFADASLRAFGTVAYIREFSRSNPKGEVAVRFIMAKASVTPIKGKWTIPRLELMAALLAARISNKIRKYLDTEIDSVFMYSDSSSVLGWIRDTPSRWTQFVPNRVREIQSLTTPDSWSYTRSEENPSDLLSRASPLDSYESSLLWLQGPSWLASSEGPRPHSLNPIPTQEALREYRRPRPADHVIDAIEFRTSEEALIKHIRRTHFPAELASRCQEIARSSKLYQLNPFVSEDGFVRCRSGLQKATQMSYSEQCPILLVGEDFLVQLLLRSIHEFACLHFGGVASVLKEMRRKFFVIRARRAAKAAVAGCKVCARYRAVRASEPIPPLPSFRLEASAPFECCGTDHAGPVYFNLDTGEVSKGYILLFVCATSRACRLELVPNLSTDEFFLAMSRFIARNPTVQRIVSDNSQTFRKASKKLQAIFDNARVPKVRNFLASRRIEWQCTTPLSPWEGGFFGRVVQMAKRPLRKILGVHTIRYRELEETLFEIEKMINDRPLSAVVLDLDEPRALTPSDLLYGYSSGQLLPETKIVFSRAATASAAVFSERWLRQQSILRQVWKEFKTVYLQYLSTIRSNDPQSSRPLKVGDVCILKTSDPSRGWWPLCVVLELLAGRHSACPQSCLVKTSVGQTLKRPIDLLYRLEVADF</sequence>
<dbReference type="Pfam" id="PF05380">
    <property type="entry name" value="Peptidase_A17"/>
    <property type="match status" value="1"/>
</dbReference>
<dbReference type="RefSeq" id="XP_003740709.2">
    <property type="nucleotide sequence ID" value="XM_003740661.2"/>
</dbReference>
<dbReference type="GO" id="GO:0042575">
    <property type="term" value="C:DNA polymerase complex"/>
    <property type="evidence" value="ECO:0007669"/>
    <property type="project" value="UniProtKB-ARBA"/>
</dbReference>
<keyword evidence="3" id="KW-1185">Reference proteome</keyword>
<proteinExistence type="predicted"/>
<dbReference type="InterPro" id="IPR036397">
    <property type="entry name" value="RNaseH_sf"/>
</dbReference>
<accession>A0AAJ6QQM5</accession>
<feature type="domain" description="Integrase catalytic" evidence="2">
    <location>
        <begin position="1276"/>
        <end position="1463"/>
    </location>
</feature>
<dbReference type="PROSITE" id="PS50994">
    <property type="entry name" value="INTEGRASE"/>
    <property type="match status" value="1"/>
</dbReference>
<dbReference type="Pfam" id="PF03564">
    <property type="entry name" value="DUF1759"/>
    <property type="match status" value="1"/>
</dbReference>
<dbReference type="Gene3D" id="3.30.420.10">
    <property type="entry name" value="Ribonuclease H-like superfamily/Ribonuclease H"/>
    <property type="match status" value="1"/>
</dbReference>
<dbReference type="Proteomes" id="UP000694867">
    <property type="component" value="Unplaced"/>
</dbReference>
<protein>
    <submittedName>
        <fullName evidence="4">Uncharacterized protein LOC100905907</fullName>
    </submittedName>
</protein>
<dbReference type="Pfam" id="PF18701">
    <property type="entry name" value="DUF5641"/>
    <property type="match status" value="1"/>
</dbReference>
<feature type="region of interest" description="Disordered" evidence="1">
    <location>
        <begin position="450"/>
        <end position="471"/>
    </location>
</feature>
<dbReference type="InterPro" id="IPR040676">
    <property type="entry name" value="DUF5641"/>
</dbReference>
<evidence type="ECO:0000259" key="2">
    <source>
        <dbReference type="PROSITE" id="PS50994"/>
    </source>
</evidence>
<dbReference type="InterPro" id="IPR005312">
    <property type="entry name" value="DUF1759"/>
</dbReference>
<dbReference type="GeneID" id="100905907"/>
<name>A0AAJ6QQM5_9ACAR</name>
<dbReference type="PANTHER" id="PTHR47331">
    <property type="entry name" value="PHD-TYPE DOMAIN-CONTAINING PROTEIN"/>
    <property type="match status" value="1"/>
</dbReference>
<dbReference type="InterPro" id="IPR008042">
    <property type="entry name" value="Retrotrans_Pao"/>
</dbReference>
<dbReference type="InterPro" id="IPR012337">
    <property type="entry name" value="RNaseH-like_sf"/>
</dbReference>
<dbReference type="GO" id="GO:0003676">
    <property type="term" value="F:nucleic acid binding"/>
    <property type="evidence" value="ECO:0007669"/>
    <property type="project" value="InterPro"/>
</dbReference>
<dbReference type="GO" id="GO:0015074">
    <property type="term" value="P:DNA integration"/>
    <property type="evidence" value="ECO:0007669"/>
    <property type="project" value="InterPro"/>
</dbReference>
<dbReference type="InterPro" id="IPR001584">
    <property type="entry name" value="Integrase_cat-core"/>
</dbReference>
<organism evidence="3 4">
    <name type="scientific">Galendromus occidentalis</name>
    <name type="common">western predatory mite</name>
    <dbReference type="NCBI Taxonomy" id="34638"/>
    <lineage>
        <taxon>Eukaryota</taxon>
        <taxon>Metazoa</taxon>
        <taxon>Ecdysozoa</taxon>
        <taxon>Arthropoda</taxon>
        <taxon>Chelicerata</taxon>
        <taxon>Arachnida</taxon>
        <taxon>Acari</taxon>
        <taxon>Parasitiformes</taxon>
        <taxon>Mesostigmata</taxon>
        <taxon>Gamasina</taxon>
        <taxon>Phytoseioidea</taxon>
        <taxon>Phytoseiidae</taxon>
        <taxon>Typhlodrominae</taxon>
        <taxon>Galendromus</taxon>
    </lineage>
</organism>